<dbReference type="EMBL" id="CM007656">
    <property type="protein sequence ID" value="ONI03482.1"/>
    <property type="molecule type" value="Genomic_DNA"/>
</dbReference>
<keyword evidence="2" id="KW-1185">Reference proteome</keyword>
<reference evidence="1 2" key="1">
    <citation type="journal article" date="2013" name="Nat. Genet.">
        <title>The high-quality draft genome of peach (Prunus persica) identifies unique patterns of genetic diversity, domestication and genome evolution.</title>
        <authorList>
            <consortium name="International Peach Genome Initiative"/>
            <person name="Verde I."/>
            <person name="Abbott A.G."/>
            <person name="Scalabrin S."/>
            <person name="Jung S."/>
            <person name="Shu S."/>
            <person name="Marroni F."/>
            <person name="Zhebentyayeva T."/>
            <person name="Dettori M.T."/>
            <person name="Grimwood J."/>
            <person name="Cattonaro F."/>
            <person name="Zuccolo A."/>
            <person name="Rossini L."/>
            <person name="Jenkins J."/>
            <person name="Vendramin E."/>
            <person name="Meisel L.A."/>
            <person name="Decroocq V."/>
            <person name="Sosinski B."/>
            <person name="Prochnik S."/>
            <person name="Mitros T."/>
            <person name="Policriti A."/>
            <person name="Cipriani G."/>
            <person name="Dondini L."/>
            <person name="Ficklin S."/>
            <person name="Goodstein D.M."/>
            <person name="Xuan P."/>
            <person name="Del Fabbro C."/>
            <person name="Aramini V."/>
            <person name="Copetti D."/>
            <person name="Gonzalez S."/>
            <person name="Horner D.S."/>
            <person name="Falchi R."/>
            <person name="Lucas S."/>
            <person name="Mica E."/>
            <person name="Maldonado J."/>
            <person name="Lazzari B."/>
            <person name="Bielenberg D."/>
            <person name="Pirona R."/>
            <person name="Miculan M."/>
            <person name="Barakat A."/>
            <person name="Testolin R."/>
            <person name="Stella A."/>
            <person name="Tartarini S."/>
            <person name="Tonutti P."/>
            <person name="Arus P."/>
            <person name="Orellana A."/>
            <person name="Wells C."/>
            <person name="Main D."/>
            <person name="Vizzotto G."/>
            <person name="Silva H."/>
            <person name="Salamini F."/>
            <person name="Schmutz J."/>
            <person name="Morgante M."/>
            <person name="Rokhsar D.S."/>
        </authorList>
    </citation>
    <scope>NUCLEOTIDE SEQUENCE [LARGE SCALE GENOMIC DNA]</scope>
    <source>
        <strain evidence="2">cv. Nemared</strain>
    </source>
</reference>
<dbReference type="Gramene" id="ONI03482">
    <property type="protein sequence ID" value="ONI03482"/>
    <property type="gene ID" value="PRUPE_6G259700"/>
</dbReference>
<gene>
    <name evidence="1" type="ORF">PRUPE_6G259700</name>
</gene>
<dbReference type="STRING" id="3760.A0A251NW27"/>
<dbReference type="AlphaFoldDB" id="A0A251NW27"/>
<organism evidence="1 2">
    <name type="scientific">Prunus persica</name>
    <name type="common">Peach</name>
    <name type="synonym">Amygdalus persica</name>
    <dbReference type="NCBI Taxonomy" id="3760"/>
    <lineage>
        <taxon>Eukaryota</taxon>
        <taxon>Viridiplantae</taxon>
        <taxon>Streptophyta</taxon>
        <taxon>Embryophyta</taxon>
        <taxon>Tracheophyta</taxon>
        <taxon>Spermatophyta</taxon>
        <taxon>Magnoliopsida</taxon>
        <taxon>eudicotyledons</taxon>
        <taxon>Gunneridae</taxon>
        <taxon>Pentapetalae</taxon>
        <taxon>rosids</taxon>
        <taxon>fabids</taxon>
        <taxon>Rosales</taxon>
        <taxon>Rosaceae</taxon>
        <taxon>Amygdaloideae</taxon>
        <taxon>Amygdaleae</taxon>
        <taxon>Prunus</taxon>
    </lineage>
</organism>
<proteinExistence type="predicted"/>
<sequence>MDTLSLSNLSAGDFAMDAGHEEAYEILLNTGIQAELVLERLRGKRIRMGKDFFAKVRIFFATFFLGSVDCYKDFSIHAILHRN</sequence>
<dbReference type="Proteomes" id="UP000006882">
    <property type="component" value="Chromosome G6"/>
</dbReference>
<name>A0A251NW27_PRUPE</name>
<protein>
    <submittedName>
        <fullName evidence="1">Uncharacterized protein</fullName>
    </submittedName>
</protein>
<evidence type="ECO:0000313" key="2">
    <source>
        <dbReference type="Proteomes" id="UP000006882"/>
    </source>
</evidence>
<evidence type="ECO:0000313" key="1">
    <source>
        <dbReference type="EMBL" id="ONI03482.1"/>
    </source>
</evidence>
<accession>A0A251NW27</accession>